<feature type="region of interest" description="Disordered" evidence="4">
    <location>
        <begin position="583"/>
        <end position="628"/>
    </location>
</feature>
<feature type="compositionally biased region" description="Polar residues" evidence="4">
    <location>
        <begin position="228"/>
        <end position="248"/>
    </location>
</feature>
<gene>
    <name evidence="5" type="ORF">JYZ213_LOCUS38672</name>
    <name evidence="6" type="ORF">OXD698_LOCUS15148</name>
</gene>
<accession>A0A818XVC4</accession>
<feature type="compositionally biased region" description="Basic residues" evidence="4">
    <location>
        <begin position="378"/>
        <end position="387"/>
    </location>
</feature>
<feature type="compositionally biased region" description="Basic and acidic residues" evidence="4">
    <location>
        <begin position="540"/>
        <end position="554"/>
    </location>
</feature>
<feature type="region of interest" description="Disordered" evidence="4">
    <location>
        <begin position="1"/>
        <end position="33"/>
    </location>
</feature>
<evidence type="ECO:0000256" key="1">
    <source>
        <dbReference type="ARBA" id="ARBA00022737"/>
    </source>
</evidence>
<sequence>MFISSRTPPVPPSSISRFDSNSERSFHTNTSSITPSPLIPKNFSIPFAIQHGYFRCIRYLLELSYDPNERDNQLHTPLILCSYIENDRWSLSLAQNLLEKGAKIALTDHARRNAMHHACALQRIHLVKLYLSCMEFDIGSKDCDGNTYLHYAAITGNCEAAELLIRIADKMGAHLDQCVNREGCSAAVLALRYGHIECANQIIHRDWDEFFVVPRPLSVYETPPMTDINHNLTTASKPKSKISQNSSTNKKDSRPSTLSFGLFKILFNESDKKYFTHLAKLCDEGQQYNRNIRHKNPDISSIINNVNQVKSTVNNHSQKPSAETFLTELQTVKTREEHKISLDKKENTNGLPPRIPVSIQHHVSIKDPRHSSYDRNKSRAHTPVKHQHNSDFVINRCETTTPPSFDSSRRKTNLQRSKTLFPTRNKISNNIDDTNSRKSPSPHKKSRKKSTLNNRPKSASFTSRPQHSNLTFESSTYSKTFFAGRPLSALLQNHHCRSPVQHVIDPSCSIREAKGAASRYNNPEELFGIKPEDLFGTSDNRSKSVTHPDTRLKRNDHPQQEYMYQKDVDKLVDLMTIQQSPSYRQAVTPQPKLQTNDLKSGKEHRRISSSSKLSINSSGTPTNTKRTTLSTLSVCRQLSDKRVTALRSVHT</sequence>
<dbReference type="InterPro" id="IPR036770">
    <property type="entry name" value="Ankyrin_rpt-contain_sf"/>
</dbReference>
<evidence type="ECO:0000256" key="2">
    <source>
        <dbReference type="ARBA" id="ARBA00023043"/>
    </source>
</evidence>
<evidence type="ECO:0000313" key="5">
    <source>
        <dbReference type="EMBL" id="CAF1415927.1"/>
    </source>
</evidence>
<feature type="compositionally biased region" description="Polar residues" evidence="4">
    <location>
        <begin position="397"/>
        <end position="406"/>
    </location>
</feature>
<feature type="region of interest" description="Disordered" evidence="4">
    <location>
        <begin position="345"/>
        <end position="468"/>
    </location>
</feature>
<evidence type="ECO:0000256" key="4">
    <source>
        <dbReference type="SAM" id="MobiDB-lite"/>
    </source>
</evidence>
<feature type="repeat" description="ANK" evidence="3">
    <location>
        <begin position="144"/>
        <end position="166"/>
    </location>
</feature>
<dbReference type="PANTHER" id="PTHR24173">
    <property type="entry name" value="ANKYRIN REPEAT CONTAINING"/>
    <property type="match status" value="1"/>
</dbReference>
<feature type="compositionally biased region" description="Polar residues" evidence="4">
    <location>
        <begin position="619"/>
        <end position="628"/>
    </location>
</feature>
<feature type="compositionally biased region" description="Low complexity" evidence="4">
    <location>
        <begin position="608"/>
        <end position="618"/>
    </location>
</feature>
<evidence type="ECO:0000256" key="3">
    <source>
        <dbReference type="PROSITE-ProRule" id="PRU00023"/>
    </source>
</evidence>
<name>A0A818XVC4_9BILA</name>
<evidence type="ECO:0000313" key="7">
    <source>
        <dbReference type="Proteomes" id="UP000663844"/>
    </source>
</evidence>
<dbReference type="PROSITE" id="PS50088">
    <property type="entry name" value="ANK_REPEAT"/>
    <property type="match status" value="1"/>
</dbReference>
<evidence type="ECO:0000313" key="6">
    <source>
        <dbReference type="EMBL" id="CAF3745584.1"/>
    </source>
</evidence>
<dbReference type="PROSITE" id="PS50297">
    <property type="entry name" value="ANK_REP_REGION"/>
    <property type="match status" value="1"/>
</dbReference>
<keyword evidence="1" id="KW-0677">Repeat</keyword>
<dbReference type="EMBL" id="CAJNOG010001162">
    <property type="protein sequence ID" value="CAF1415927.1"/>
    <property type="molecule type" value="Genomic_DNA"/>
</dbReference>
<feature type="region of interest" description="Disordered" evidence="4">
    <location>
        <begin position="228"/>
        <end position="255"/>
    </location>
</feature>
<dbReference type="SUPFAM" id="SSF48403">
    <property type="entry name" value="Ankyrin repeat"/>
    <property type="match status" value="1"/>
</dbReference>
<organism evidence="6 7">
    <name type="scientific">Adineta steineri</name>
    <dbReference type="NCBI Taxonomy" id="433720"/>
    <lineage>
        <taxon>Eukaryota</taxon>
        <taxon>Metazoa</taxon>
        <taxon>Spiralia</taxon>
        <taxon>Gnathifera</taxon>
        <taxon>Rotifera</taxon>
        <taxon>Eurotatoria</taxon>
        <taxon>Bdelloidea</taxon>
        <taxon>Adinetida</taxon>
        <taxon>Adinetidae</taxon>
        <taxon>Adineta</taxon>
    </lineage>
</organism>
<dbReference type="Proteomes" id="UP000663845">
    <property type="component" value="Unassembled WGS sequence"/>
</dbReference>
<dbReference type="EMBL" id="CAJOAZ010000986">
    <property type="protein sequence ID" value="CAF3745584.1"/>
    <property type="molecule type" value="Genomic_DNA"/>
</dbReference>
<dbReference type="Pfam" id="PF12796">
    <property type="entry name" value="Ank_2"/>
    <property type="match status" value="1"/>
</dbReference>
<feature type="compositionally biased region" description="Basic and acidic residues" evidence="4">
    <location>
        <begin position="364"/>
        <end position="377"/>
    </location>
</feature>
<feature type="compositionally biased region" description="Polar residues" evidence="4">
    <location>
        <begin position="414"/>
        <end position="433"/>
    </location>
</feature>
<reference evidence="6" key="1">
    <citation type="submission" date="2021-02" db="EMBL/GenBank/DDBJ databases">
        <authorList>
            <person name="Nowell W R."/>
        </authorList>
    </citation>
    <scope>NUCLEOTIDE SEQUENCE</scope>
</reference>
<feature type="region of interest" description="Disordered" evidence="4">
    <location>
        <begin position="531"/>
        <end position="554"/>
    </location>
</feature>
<dbReference type="PANTHER" id="PTHR24173:SF74">
    <property type="entry name" value="ANKYRIN REPEAT DOMAIN-CONTAINING PROTEIN 16"/>
    <property type="match status" value="1"/>
</dbReference>
<feature type="compositionally biased region" description="Polar residues" evidence="4">
    <location>
        <begin position="583"/>
        <end position="598"/>
    </location>
</feature>
<feature type="compositionally biased region" description="Polar residues" evidence="4">
    <location>
        <begin position="451"/>
        <end position="468"/>
    </location>
</feature>
<feature type="compositionally biased region" description="Basic residues" evidence="4">
    <location>
        <begin position="440"/>
        <end position="450"/>
    </location>
</feature>
<feature type="compositionally biased region" description="Polar residues" evidence="4">
    <location>
        <begin position="1"/>
        <end position="19"/>
    </location>
</feature>
<keyword evidence="2 3" id="KW-0040">ANK repeat</keyword>
<comment type="caution">
    <text evidence="6">The sequence shown here is derived from an EMBL/GenBank/DDBJ whole genome shotgun (WGS) entry which is preliminary data.</text>
</comment>
<dbReference type="InterPro" id="IPR002110">
    <property type="entry name" value="Ankyrin_rpt"/>
</dbReference>
<dbReference type="Gene3D" id="1.25.40.20">
    <property type="entry name" value="Ankyrin repeat-containing domain"/>
    <property type="match status" value="1"/>
</dbReference>
<dbReference type="AlphaFoldDB" id="A0A818XVC4"/>
<dbReference type="SMART" id="SM00248">
    <property type="entry name" value="ANK"/>
    <property type="match status" value="5"/>
</dbReference>
<dbReference type="Proteomes" id="UP000663844">
    <property type="component" value="Unassembled WGS sequence"/>
</dbReference>
<protein>
    <submittedName>
        <fullName evidence="6">Uncharacterized protein</fullName>
    </submittedName>
</protein>
<proteinExistence type="predicted"/>